<evidence type="ECO:0000256" key="9">
    <source>
        <dbReference type="RuleBase" id="RU003357"/>
    </source>
</evidence>
<dbReference type="Proteomes" id="UP000032544">
    <property type="component" value="Unassembled WGS sequence"/>
</dbReference>
<protein>
    <submittedName>
        <fullName evidence="13">Membrane protein</fullName>
    </submittedName>
</protein>
<reference evidence="13 14" key="1">
    <citation type="submission" date="2014-09" db="EMBL/GenBank/DDBJ databases">
        <title>Draft Genome Sequence of Draconibacterium sp. JN14CK-3.</title>
        <authorList>
            <person name="Dong C."/>
            <person name="Lai Q."/>
            <person name="Shao Z."/>
        </authorList>
    </citation>
    <scope>NUCLEOTIDE SEQUENCE [LARGE SCALE GENOMIC DNA]</scope>
    <source>
        <strain evidence="13 14">JN14CK-3</strain>
    </source>
</reference>
<comment type="subcellular location">
    <subcellularLocation>
        <location evidence="1 8">Cell outer membrane</location>
        <topology evidence="1 8">Multi-pass membrane protein</topology>
    </subcellularLocation>
</comment>
<evidence type="ECO:0000313" key="14">
    <source>
        <dbReference type="Proteomes" id="UP000032544"/>
    </source>
</evidence>
<dbReference type="Gene3D" id="2.40.170.20">
    <property type="entry name" value="TonB-dependent receptor, beta-barrel domain"/>
    <property type="match status" value="1"/>
</dbReference>
<dbReference type="EMBL" id="JRHC01000002">
    <property type="protein sequence ID" value="KJF43574.1"/>
    <property type="molecule type" value="Genomic_DNA"/>
</dbReference>
<gene>
    <name evidence="13" type="ORF">LH29_10650</name>
</gene>
<evidence type="ECO:0000256" key="4">
    <source>
        <dbReference type="ARBA" id="ARBA00022692"/>
    </source>
</evidence>
<name>A0A0D8J9Z9_9BACT</name>
<dbReference type="AlphaFoldDB" id="A0A0D8J9Z9"/>
<dbReference type="NCBIfam" id="TIGR04057">
    <property type="entry name" value="SusC_RagA_signa"/>
    <property type="match status" value="1"/>
</dbReference>
<evidence type="ECO:0000256" key="2">
    <source>
        <dbReference type="ARBA" id="ARBA00022448"/>
    </source>
</evidence>
<dbReference type="PROSITE" id="PS52016">
    <property type="entry name" value="TONB_DEPENDENT_REC_3"/>
    <property type="match status" value="1"/>
</dbReference>
<dbReference type="STRING" id="1544798.LH29_10650"/>
<proteinExistence type="inferred from homology"/>
<dbReference type="Gene3D" id="2.170.130.10">
    <property type="entry name" value="TonB-dependent receptor, plug domain"/>
    <property type="match status" value="1"/>
</dbReference>
<feature type="domain" description="TonB-dependent receptor plug" evidence="12">
    <location>
        <begin position="118"/>
        <end position="226"/>
    </location>
</feature>
<dbReference type="Pfam" id="PF00593">
    <property type="entry name" value="TonB_dep_Rec_b-barrel"/>
    <property type="match status" value="1"/>
</dbReference>
<evidence type="ECO:0000259" key="11">
    <source>
        <dbReference type="Pfam" id="PF00593"/>
    </source>
</evidence>
<evidence type="ECO:0000256" key="3">
    <source>
        <dbReference type="ARBA" id="ARBA00022452"/>
    </source>
</evidence>
<dbReference type="SUPFAM" id="SSF49464">
    <property type="entry name" value="Carboxypeptidase regulatory domain-like"/>
    <property type="match status" value="1"/>
</dbReference>
<dbReference type="SUPFAM" id="SSF56935">
    <property type="entry name" value="Porins"/>
    <property type="match status" value="1"/>
</dbReference>
<evidence type="ECO:0000256" key="5">
    <source>
        <dbReference type="ARBA" id="ARBA00023077"/>
    </source>
</evidence>
<keyword evidence="3 8" id="KW-1134">Transmembrane beta strand</keyword>
<keyword evidence="10" id="KW-1133">Transmembrane helix</keyword>
<feature type="domain" description="TonB-dependent receptor-like beta-barrel" evidence="11">
    <location>
        <begin position="405"/>
        <end position="775"/>
    </location>
</feature>
<dbReference type="InterPro" id="IPR008969">
    <property type="entry name" value="CarboxyPept-like_regulatory"/>
</dbReference>
<dbReference type="PATRIC" id="fig|1544798.3.peg.2282"/>
<dbReference type="InterPro" id="IPR000531">
    <property type="entry name" value="Beta-barrel_TonB"/>
</dbReference>
<dbReference type="InterPro" id="IPR037066">
    <property type="entry name" value="Plug_dom_sf"/>
</dbReference>
<sequence length="1046" mass="117093">MRKNHIFKYLTIFFMCMIFTINLFAQGKSISGKVTDNNKEPLPGVTVVVKGTTDGTVTDWDGKFQLVCPQETKTLVFSYIGMLTKEVELKGQSEINVSMVADYVDVDEVVVVGYGTQKKRDVTGAITSVSSEAIEQRQAVNVFDALQGTAAGVQITSESGAPGASSTIMVRGASTFDDSGVAPLFVVDNVIVDDVDNINPNDIKSIEILKDAASSAIYGARSANGVVIITTKMGEAGTPRIDVRILNSYSFIANKLPQINKFQTVLNNNKKTQDLMKFKASTDSVGLVKSQNYFYEDLLTRVAIRKDVNLGISGGSDRLKYNASIGYNGNQGIILTSYNNKLTSRFNVDYQVSDKLKWMSRISFGNSQTNGVSTAGVLQGAIRRDPDMILYYPDGSFAPYYQMGGRKNPVQELYDRENLDERWQTSLYQAFEFKINKDLVFQTSATANLNLRRKNSFSSAELDSKGNRNKGSDNTTWSQIYQGDAYLSYNKKLNDHNISAMAGSSVETGKNEYLNYEASYFVSEAVHTMNLGTLDLTKTNTTATDYAIAGFFGRIGYNYKGRYMFNSNIRYDGSSRFGKNKRWGLFPSASLGWRFSDESFMGWAKNWLSDGKLRASWGRTGNDRVGYYESQLRYTSGSYAYNGISGVVPVSTYGNPNLHWEQTEQTDIGLDLNFLGGRASLTADYYVKTTTDLLSSMNLPYTTGYDNTRVNLASIENKGVEISLSGYPVRKKDFSWQTTVNWWKNDNTIVDLAREDYIQSNMYYVAKGYSAGLFYGYNNMGVYPYDVSNAYTEDNHTLLTPVLERDNNGNVIIGLDGQPTLLHYTLPNGDKYEGTINQLTSGGVVMRGGDVIWENMPNAEGVYDNKIDDNDRKIMGKGSPDWSASWSNNLNYKRFTFSFNFYVSWGGLIYNDLKQYLSKWGGNSHREWVDYIVTGWKFQGQNTPWYAIDTRNRKTKNRAVLSDFYLEDASFIRLRNVRLSYNFDEGILGKTFIKGATAYIYGNNLATWTNYTGFDPEVGGSVLTPGKDRGSYPRNREVGLGLNLNF</sequence>
<dbReference type="GO" id="GO:0009279">
    <property type="term" value="C:cell outer membrane"/>
    <property type="evidence" value="ECO:0007669"/>
    <property type="project" value="UniProtKB-SubCell"/>
</dbReference>
<dbReference type="InterPro" id="IPR039426">
    <property type="entry name" value="TonB-dep_rcpt-like"/>
</dbReference>
<keyword evidence="6 8" id="KW-0472">Membrane</keyword>
<evidence type="ECO:0000259" key="12">
    <source>
        <dbReference type="Pfam" id="PF07715"/>
    </source>
</evidence>
<dbReference type="NCBIfam" id="TIGR04056">
    <property type="entry name" value="OMP_RagA_SusC"/>
    <property type="match status" value="1"/>
</dbReference>
<keyword evidence="14" id="KW-1185">Reference proteome</keyword>
<dbReference type="Pfam" id="PF13715">
    <property type="entry name" value="CarbopepD_reg_2"/>
    <property type="match status" value="1"/>
</dbReference>
<accession>A0A0D8J9Z9</accession>
<evidence type="ECO:0000256" key="1">
    <source>
        <dbReference type="ARBA" id="ARBA00004571"/>
    </source>
</evidence>
<keyword evidence="4 8" id="KW-0812">Transmembrane</keyword>
<keyword evidence="2 8" id="KW-0813">Transport</keyword>
<dbReference type="InterPro" id="IPR012910">
    <property type="entry name" value="Plug_dom"/>
</dbReference>
<evidence type="ECO:0000256" key="10">
    <source>
        <dbReference type="SAM" id="Phobius"/>
    </source>
</evidence>
<dbReference type="InterPro" id="IPR023996">
    <property type="entry name" value="TonB-dep_OMP_SusC/RagA"/>
</dbReference>
<evidence type="ECO:0000256" key="7">
    <source>
        <dbReference type="ARBA" id="ARBA00023237"/>
    </source>
</evidence>
<dbReference type="InterPro" id="IPR023997">
    <property type="entry name" value="TonB-dep_OMP_SusC/RagA_CS"/>
</dbReference>
<comment type="similarity">
    <text evidence="8 9">Belongs to the TonB-dependent receptor family.</text>
</comment>
<organism evidence="13 14">
    <name type="scientific">Draconibacterium sediminis</name>
    <dbReference type="NCBI Taxonomy" id="1544798"/>
    <lineage>
        <taxon>Bacteria</taxon>
        <taxon>Pseudomonadati</taxon>
        <taxon>Bacteroidota</taxon>
        <taxon>Bacteroidia</taxon>
        <taxon>Marinilabiliales</taxon>
        <taxon>Prolixibacteraceae</taxon>
        <taxon>Draconibacterium</taxon>
    </lineage>
</organism>
<keyword evidence="7 8" id="KW-0998">Cell outer membrane</keyword>
<evidence type="ECO:0000256" key="8">
    <source>
        <dbReference type="PROSITE-ProRule" id="PRU01360"/>
    </source>
</evidence>
<dbReference type="FunFam" id="2.60.40.1120:FF:000003">
    <property type="entry name" value="Outer membrane protein Omp121"/>
    <property type="match status" value="1"/>
</dbReference>
<feature type="transmembrane region" description="Helical" evidence="10">
    <location>
        <begin position="7"/>
        <end position="25"/>
    </location>
</feature>
<dbReference type="Pfam" id="PF07715">
    <property type="entry name" value="Plug"/>
    <property type="match status" value="1"/>
</dbReference>
<dbReference type="InterPro" id="IPR036942">
    <property type="entry name" value="Beta-barrel_TonB_sf"/>
</dbReference>
<keyword evidence="5 9" id="KW-0798">TonB box</keyword>
<dbReference type="Gene3D" id="2.60.40.1120">
    <property type="entry name" value="Carboxypeptidase-like, regulatory domain"/>
    <property type="match status" value="1"/>
</dbReference>
<evidence type="ECO:0000256" key="6">
    <source>
        <dbReference type="ARBA" id="ARBA00023136"/>
    </source>
</evidence>
<dbReference type="OrthoDB" id="9768177at2"/>
<comment type="caution">
    <text evidence="13">The sequence shown here is derived from an EMBL/GenBank/DDBJ whole genome shotgun (WGS) entry which is preliminary data.</text>
</comment>
<evidence type="ECO:0000313" key="13">
    <source>
        <dbReference type="EMBL" id="KJF43574.1"/>
    </source>
</evidence>